<sequence length="83" mass="9282">MQTIPILSLLGLVLALTIKEAFNSKGRAKLHERIDGIEADKIGERECDKTHKSVDEKLKCIPGIEKAVTRIAIKMKINLEDKN</sequence>
<dbReference type="AlphaFoldDB" id="X0ZNE9"/>
<name>X0ZNE9_9ZZZZ</name>
<accession>X0ZNE9</accession>
<gene>
    <name evidence="1" type="ORF">S01H4_18598</name>
</gene>
<dbReference type="EMBL" id="BART01008251">
    <property type="protein sequence ID" value="GAG70934.1"/>
    <property type="molecule type" value="Genomic_DNA"/>
</dbReference>
<reference evidence="1" key="1">
    <citation type="journal article" date="2014" name="Front. Microbiol.">
        <title>High frequency of phylogenetically diverse reductive dehalogenase-homologous genes in deep subseafloor sedimentary metagenomes.</title>
        <authorList>
            <person name="Kawai M."/>
            <person name="Futagami T."/>
            <person name="Toyoda A."/>
            <person name="Takaki Y."/>
            <person name="Nishi S."/>
            <person name="Hori S."/>
            <person name="Arai W."/>
            <person name="Tsubouchi T."/>
            <person name="Morono Y."/>
            <person name="Uchiyama I."/>
            <person name="Ito T."/>
            <person name="Fujiyama A."/>
            <person name="Inagaki F."/>
            <person name="Takami H."/>
        </authorList>
    </citation>
    <scope>NUCLEOTIDE SEQUENCE</scope>
    <source>
        <strain evidence="1">Expedition CK06-06</strain>
    </source>
</reference>
<comment type="caution">
    <text evidence="1">The sequence shown here is derived from an EMBL/GenBank/DDBJ whole genome shotgun (WGS) entry which is preliminary data.</text>
</comment>
<protein>
    <submittedName>
        <fullName evidence="1">Uncharacterized protein</fullName>
    </submittedName>
</protein>
<organism evidence="1">
    <name type="scientific">marine sediment metagenome</name>
    <dbReference type="NCBI Taxonomy" id="412755"/>
    <lineage>
        <taxon>unclassified sequences</taxon>
        <taxon>metagenomes</taxon>
        <taxon>ecological metagenomes</taxon>
    </lineage>
</organism>
<evidence type="ECO:0000313" key="1">
    <source>
        <dbReference type="EMBL" id="GAG70934.1"/>
    </source>
</evidence>
<proteinExistence type="predicted"/>